<feature type="region of interest" description="Disordered" evidence="1">
    <location>
        <begin position="538"/>
        <end position="559"/>
    </location>
</feature>
<accession>A0A6A6WRU8</accession>
<feature type="compositionally biased region" description="Polar residues" evidence="1">
    <location>
        <begin position="538"/>
        <end position="557"/>
    </location>
</feature>
<protein>
    <submittedName>
        <fullName evidence="2">Uncharacterized protein</fullName>
    </submittedName>
</protein>
<evidence type="ECO:0000256" key="1">
    <source>
        <dbReference type="SAM" id="MobiDB-lite"/>
    </source>
</evidence>
<feature type="region of interest" description="Disordered" evidence="1">
    <location>
        <begin position="254"/>
        <end position="300"/>
    </location>
</feature>
<feature type="compositionally biased region" description="Basic and acidic residues" evidence="1">
    <location>
        <begin position="333"/>
        <end position="345"/>
    </location>
</feature>
<sequence length="765" mass="82885">MSTSQLHGSSLLDRTNHQEPAHDPNSAPYPTNAAAWDVADLFNSQVDLGRVHSQDPFAYYKAYLHTSESSPYGASDAIDDANACHPISHPSQIIHCAGDQQPVRARPVPYHVAVRLANRATGVPLSTIIEQGSYSTLNSHESPRSVGRYPLIKINDTILPSKYPHRASRSLDETTLRKIEENTHQEQHSHEDVALHAALGGDGGILDSPCTAATLIKLSLYARQLSGSSQTPATESDLESKGLKGFFRGVLQHARGARNDGSRSSSVTNTPPHENRIEGLDTKEDSSRAQHQCSEFTSTRLKTNARGVSTLGNSLPSSFSSSQQILPQIEARYHTSVSRDRERSARVYPSAASKSDAESSSPHFLQPPHSSLSSSSPPSSEQVLSTTPRDIAREYSLAETCTPSHRSNDDLSAQHTSDIVPICKTNAPSLREYDRAREASICSTVSTTYSGTVLGIDLDLQQGYPLVARRSPTPVWIASSQVSGSQPGQNKVTINTPRSITSSALPVLLPLAAASGIVRPNHATPRVSFFSPSGNLIQAEDSSSQTTNSSHYRSSPMTDYDNILSNPVYEPSIRPTLIPLTTPPTPTARLPAHMRCHHNNQHPTHSHIVPKQPQLGIKFAMATGADVKGCGGIIRANSLQPRSGMKQPGSTRKNRRSNRSSPCSFHSHALGSDKLASCVGQPSLQFQNCIAMERRRGRIRKEGHTKAESGARKAHRTPSRPLGARAAHALRVCFCQPWDGDNDEVDAHVGPYSDCKGTDRCSRPS</sequence>
<dbReference type="Proteomes" id="UP000799757">
    <property type="component" value="Unassembled WGS sequence"/>
</dbReference>
<proteinExistence type="predicted"/>
<name>A0A6A6WRU8_9PLEO</name>
<feature type="region of interest" description="Disordered" evidence="1">
    <location>
        <begin position="1"/>
        <end position="30"/>
    </location>
</feature>
<gene>
    <name evidence="2" type="ORF">K505DRAFT_380015</name>
</gene>
<feature type="compositionally biased region" description="Basic and acidic residues" evidence="1">
    <location>
        <begin position="700"/>
        <end position="711"/>
    </location>
</feature>
<evidence type="ECO:0000313" key="2">
    <source>
        <dbReference type="EMBL" id="KAF2786816.1"/>
    </source>
</evidence>
<feature type="region of interest" description="Disordered" evidence="1">
    <location>
        <begin position="333"/>
        <end position="389"/>
    </location>
</feature>
<feature type="compositionally biased region" description="Polar residues" evidence="1">
    <location>
        <begin position="262"/>
        <end position="272"/>
    </location>
</feature>
<feature type="region of interest" description="Disordered" evidence="1">
    <location>
        <begin position="635"/>
        <end position="666"/>
    </location>
</feature>
<organism evidence="2 3">
    <name type="scientific">Melanomma pulvis-pyrius CBS 109.77</name>
    <dbReference type="NCBI Taxonomy" id="1314802"/>
    <lineage>
        <taxon>Eukaryota</taxon>
        <taxon>Fungi</taxon>
        <taxon>Dikarya</taxon>
        <taxon>Ascomycota</taxon>
        <taxon>Pezizomycotina</taxon>
        <taxon>Dothideomycetes</taxon>
        <taxon>Pleosporomycetidae</taxon>
        <taxon>Pleosporales</taxon>
        <taxon>Melanommataceae</taxon>
        <taxon>Melanomma</taxon>
    </lineage>
</organism>
<keyword evidence="3" id="KW-1185">Reference proteome</keyword>
<dbReference type="OrthoDB" id="3800943at2759"/>
<feature type="region of interest" description="Disordered" evidence="1">
    <location>
        <begin position="697"/>
        <end position="722"/>
    </location>
</feature>
<feature type="compositionally biased region" description="Basic and acidic residues" evidence="1">
    <location>
        <begin position="273"/>
        <end position="288"/>
    </location>
</feature>
<dbReference type="AlphaFoldDB" id="A0A6A6WRU8"/>
<dbReference type="EMBL" id="MU002402">
    <property type="protein sequence ID" value="KAF2786816.1"/>
    <property type="molecule type" value="Genomic_DNA"/>
</dbReference>
<feature type="compositionally biased region" description="Low complexity" evidence="1">
    <location>
        <begin position="350"/>
        <end position="380"/>
    </location>
</feature>
<reference evidence="2" key="1">
    <citation type="journal article" date="2020" name="Stud. Mycol.">
        <title>101 Dothideomycetes genomes: a test case for predicting lifestyles and emergence of pathogens.</title>
        <authorList>
            <person name="Haridas S."/>
            <person name="Albert R."/>
            <person name="Binder M."/>
            <person name="Bloem J."/>
            <person name="Labutti K."/>
            <person name="Salamov A."/>
            <person name="Andreopoulos B."/>
            <person name="Baker S."/>
            <person name="Barry K."/>
            <person name="Bills G."/>
            <person name="Bluhm B."/>
            <person name="Cannon C."/>
            <person name="Castanera R."/>
            <person name="Culley D."/>
            <person name="Daum C."/>
            <person name="Ezra D."/>
            <person name="Gonzalez J."/>
            <person name="Henrissat B."/>
            <person name="Kuo A."/>
            <person name="Liang C."/>
            <person name="Lipzen A."/>
            <person name="Lutzoni F."/>
            <person name="Magnuson J."/>
            <person name="Mondo S."/>
            <person name="Nolan M."/>
            <person name="Ohm R."/>
            <person name="Pangilinan J."/>
            <person name="Park H.-J."/>
            <person name="Ramirez L."/>
            <person name="Alfaro M."/>
            <person name="Sun H."/>
            <person name="Tritt A."/>
            <person name="Yoshinaga Y."/>
            <person name="Zwiers L.-H."/>
            <person name="Turgeon B."/>
            <person name="Goodwin S."/>
            <person name="Spatafora J."/>
            <person name="Crous P."/>
            <person name="Grigoriev I."/>
        </authorList>
    </citation>
    <scope>NUCLEOTIDE SEQUENCE</scope>
    <source>
        <strain evidence="2">CBS 109.77</strain>
    </source>
</reference>
<evidence type="ECO:0000313" key="3">
    <source>
        <dbReference type="Proteomes" id="UP000799757"/>
    </source>
</evidence>
<feature type="compositionally biased region" description="Polar residues" evidence="1">
    <location>
        <begin position="289"/>
        <end position="300"/>
    </location>
</feature>